<keyword evidence="3" id="KW-1185">Reference proteome</keyword>
<feature type="region of interest" description="Disordered" evidence="1">
    <location>
        <begin position="1"/>
        <end position="117"/>
    </location>
</feature>
<evidence type="ECO:0000313" key="2">
    <source>
        <dbReference type="EMBL" id="KAL1605417.1"/>
    </source>
</evidence>
<accession>A0ABR3RLY3</accession>
<dbReference type="Proteomes" id="UP001521785">
    <property type="component" value="Unassembled WGS sequence"/>
</dbReference>
<reference evidence="2 3" key="1">
    <citation type="submission" date="2024-02" db="EMBL/GenBank/DDBJ databases">
        <title>De novo assembly and annotation of 12 fungi associated with fruit tree decline syndrome in Ontario, Canada.</title>
        <authorList>
            <person name="Sulman M."/>
            <person name="Ellouze W."/>
            <person name="Ilyukhin E."/>
        </authorList>
    </citation>
    <scope>NUCLEOTIDE SEQUENCE [LARGE SCALE GENOMIC DNA]</scope>
    <source>
        <strain evidence="2 3">M42-189</strain>
    </source>
</reference>
<sequence length="117" mass="12992">MVYTKRFQELPGNEKALSPEWFPDSETETPTSTKRVSPETAAVFKGTDFATESRPTEAEKSNPFFTPPRTPNSDLKREGGESLDSYDASMTSGTRTDHAQRATGAFESAGLKWKPRE</sequence>
<dbReference type="EMBL" id="JAKJXO020000005">
    <property type="protein sequence ID" value="KAL1605417.1"/>
    <property type="molecule type" value="Genomic_DNA"/>
</dbReference>
<gene>
    <name evidence="2" type="ORF">SLS60_004967</name>
</gene>
<organism evidence="2 3">
    <name type="scientific">Paraconiothyrium brasiliense</name>
    <dbReference type="NCBI Taxonomy" id="300254"/>
    <lineage>
        <taxon>Eukaryota</taxon>
        <taxon>Fungi</taxon>
        <taxon>Dikarya</taxon>
        <taxon>Ascomycota</taxon>
        <taxon>Pezizomycotina</taxon>
        <taxon>Dothideomycetes</taxon>
        <taxon>Pleosporomycetidae</taxon>
        <taxon>Pleosporales</taxon>
        <taxon>Massarineae</taxon>
        <taxon>Didymosphaeriaceae</taxon>
        <taxon>Paraconiothyrium</taxon>
    </lineage>
</organism>
<comment type="caution">
    <text evidence="2">The sequence shown here is derived from an EMBL/GenBank/DDBJ whole genome shotgun (WGS) entry which is preliminary data.</text>
</comment>
<name>A0ABR3RLY3_9PLEO</name>
<protein>
    <submittedName>
        <fullName evidence="2">Uncharacterized protein</fullName>
    </submittedName>
</protein>
<evidence type="ECO:0000256" key="1">
    <source>
        <dbReference type="SAM" id="MobiDB-lite"/>
    </source>
</evidence>
<proteinExistence type="predicted"/>
<evidence type="ECO:0000313" key="3">
    <source>
        <dbReference type="Proteomes" id="UP001521785"/>
    </source>
</evidence>